<dbReference type="Proteomes" id="UP000198282">
    <property type="component" value="Unassembled WGS sequence"/>
</dbReference>
<dbReference type="RefSeq" id="WP_218825426.1">
    <property type="nucleotide sequence ID" value="NZ_FZOD01000022.1"/>
</dbReference>
<dbReference type="GO" id="GO:0016740">
    <property type="term" value="F:transferase activity"/>
    <property type="evidence" value="ECO:0007669"/>
    <property type="project" value="UniProtKB-KW"/>
</dbReference>
<organism evidence="3 4">
    <name type="scientific">Streptosporangium subroseum</name>
    <dbReference type="NCBI Taxonomy" id="106412"/>
    <lineage>
        <taxon>Bacteria</taxon>
        <taxon>Bacillati</taxon>
        <taxon>Actinomycetota</taxon>
        <taxon>Actinomycetes</taxon>
        <taxon>Streptosporangiales</taxon>
        <taxon>Streptosporangiaceae</taxon>
        <taxon>Streptosporangium</taxon>
    </lineage>
</organism>
<dbReference type="Pfam" id="PF00534">
    <property type="entry name" value="Glycos_transf_1"/>
    <property type="match status" value="1"/>
</dbReference>
<dbReference type="Gene3D" id="3.40.50.2000">
    <property type="entry name" value="Glycogen Phosphorylase B"/>
    <property type="match status" value="2"/>
</dbReference>
<dbReference type="SUPFAM" id="SSF53756">
    <property type="entry name" value="UDP-Glycosyltransferase/glycogen phosphorylase"/>
    <property type="match status" value="1"/>
</dbReference>
<gene>
    <name evidence="3" type="ORF">SAMN05216276_102278</name>
</gene>
<dbReference type="PANTHER" id="PTHR12526">
    <property type="entry name" value="GLYCOSYLTRANSFERASE"/>
    <property type="match status" value="1"/>
</dbReference>
<evidence type="ECO:0000313" key="4">
    <source>
        <dbReference type="Proteomes" id="UP000198282"/>
    </source>
</evidence>
<protein>
    <submittedName>
        <fullName evidence="3">Glycosyltransferase involved in cell wall bisynthesis</fullName>
    </submittedName>
</protein>
<proteinExistence type="predicted"/>
<feature type="domain" description="Glycosyl transferase family 1" evidence="2">
    <location>
        <begin position="184"/>
        <end position="340"/>
    </location>
</feature>
<accession>A0A239JD48</accession>
<name>A0A239JD48_9ACTN</name>
<dbReference type="AlphaFoldDB" id="A0A239JD48"/>
<dbReference type="EMBL" id="FZOD01000022">
    <property type="protein sequence ID" value="SNT03831.1"/>
    <property type="molecule type" value="Genomic_DNA"/>
</dbReference>
<reference evidence="3 4" key="1">
    <citation type="submission" date="2017-06" db="EMBL/GenBank/DDBJ databases">
        <authorList>
            <person name="Kim H.J."/>
            <person name="Triplett B.A."/>
        </authorList>
    </citation>
    <scope>NUCLEOTIDE SEQUENCE [LARGE SCALE GENOMIC DNA]</scope>
    <source>
        <strain evidence="3 4">CGMCC 4.2132</strain>
    </source>
</reference>
<sequence length="365" mass="40270">MSKDIFILAPNIDNLGGTQRVFHVLAQGFGVRGHRVRLVGIERVQSPFGFDDGLAYEKTILYRERRGRRDTPAVLLADARKRLTELFAQAESGYLILGTPWSVKWASAVPAPHLSRIGQYHSSYEHAKFSSPSHLELIRRLYPNLAKSVFLSEDDARSFSRHRVPNARAIGNPLTFEPECVATPGQSRRIVTVGRLATIKRYDLLIAAFARASGEVPERWELHLVGDGYEEEQLRACAAEHGVTDRVIFQGRCKDVHSHYRDAAIFALSSEHEGHPMALAEAAALGLPSVAFGVSGGVKNLVADGVSGLLAPPGDVGAFADALVRLMRAPELRARMGSTACDHVREFSLEKILDKWDSLFAEIQR</sequence>
<keyword evidence="1 3" id="KW-0808">Transferase</keyword>
<keyword evidence="4" id="KW-1185">Reference proteome</keyword>
<dbReference type="InterPro" id="IPR001296">
    <property type="entry name" value="Glyco_trans_1"/>
</dbReference>
<evidence type="ECO:0000259" key="2">
    <source>
        <dbReference type="Pfam" id="PF00534"/>
    </source>
</evidence>
<evidence type="ECO:0000256" key="1">
    <source>
        <dbReference type="ARBA" id="ARBA00022679"/>
    </source>
</evidence>
<evidence type="ECO:0000313" key="3">
    <source>
        <dbReference type="EMBL" id="SNT03831.1"/>
    </source>
</evidence>